<dbReference type="AlphaFoldDB" id="A0A1X0MZK2"/>
<dbReference type="CDD" id="cd00060">
    <property type="entry name" value="FHA"/>
    <property type="match status" value="1"/>
</dbReference>
<dbReference type="InterPro" id="IPR046883">
    <property type="entry name" value="T6SS_FHA_C"/>
</dbReference>
<evidence type="ECO:0000313" key="2">
    <source>
        <dbReference type="EMBL" id="ORC55778.1"/>
    </source>
</evidence>
<dbReference type="Pfam" id="PF20232">
    <property type="entry name" value="T6SS_FHA_C"/>
    <property type="match status" value="1"/>
</dbReference>
<dbReference type="PANTHER" id="PTHR23308">
    <property type="entry name" value="NUCLEAR INHIBITOR OF PROTEIN PHOSPHATASE-1"/>
    <property type="match status" value="1"/>
</dbReference>
<dbReference type="NCBIfam" id="TIGR03354">
    <property type="entry name" value="VI_FHA"/>
    <property type="match status" value="1"/>
</dbReference>
<protein>
    <recommendedName>
        <fullName evidence="1">FHA domain-containing protein</fullName>
    </recommendedName>
</protein>
<feature type="domain" description="FHA" evidence="1">
    <location>
        <begin position="28"/>
        <end position="78"/>
    </location>
</feature>
<dbReference type="InterPro" id="IPR000253">
    <property type="entry name" value="FHA_dom"/>
</dbReference>
<dbReference type="Gene3D" id="2.60.200.20">
    <property type="match status" value="1"/>
</dbReference>
<dbReference type="Pfam" id="PF00498">
    <property type="entry name" value="FHA"/>
    <property type="match status" value="1"/>
</dbReference>
<dbReference type="InterPro" id="IPR008984">
    <property type="entry name" value="SMAD_FHA_dom_sf"/>
</dbReference>
<dbReference type="EMBL" id="MUIO01000110">
    <property type="protein sequence ID" value="ORC55778.1"/>
    <property type="molecule type" value="Genomic_DNA"/>
</dbReference>
<comment type="caution">
    <text evidence="2">The sequence shown here is derived from an EMBL/GenBank/DDBJ whole genome shotgun (WGS) entry which is preliminary data.</text>
</comment>
<dbReference type="STRING" id="1958950.BZK31_24285"/>
<accession>A0A1X0MZK2</accession>
<dbReference type="SUPFAM" id="SSF49879">
    <property type="entry name" value="SMAD/FHA domain"/>
    <property type="match status" value="1"/>
</dbReference>
<name>A0A1X0MZK2_9PSED</name>
<dbReference type="PROSITE" id="PS50006">
    <property type="entry name" value="FHA_DOMAIN"/>
    <property type="match status" value="1"/>
</dbReference>
<dbReference type="OrthoDB" id="273564at2"/>
<dbReference type="InterPro" id="IPR017735">
    <property type="entry name" value="T6SS_FHA"/>
</dbReference>
<dbReference type="InterPro" id="IPR050923">
    <property type="entry name" value="Cell_Proc_Reg/RNA_Proc"/>
</dbReference>
<organism evidence="2 3">
    <name type="scientific">Pseudomonas floridensis</name>
    <dbReference type="NCBI Taxonomy" id="1958950"/>
    <lineage>
        <taxon>Bacteria</taxon>
        <taxon>Pseudomonadati</taxon>
        <taxon>Pseudomonadota</taxon>
        <taxon>Gammaproteobacteria</taxon>
        <taxon>Pseudomonadales</taxon>
        <taxon>Pseudomonadaceae</taxon>
        <taxon>Pseudomonas</taxon>
    </lineage>
</organism>
<dbReference type="RefSeq" id="WP_157900785.1">
    <property type="nucleotide sequence ID" value="NZ_CBCRZR010000004.1"/>
</dbReference>
<dbReference type="Proteomes" id="UP000192815">
    <property type="component" value="Unassembled WGS sequence"/>
</dbReference>
<reference evidence="3" key="1">
    <citation type="submission" date="2017-02" db="EMBL/GenBank/DDBJ databases">
        <title>Pseudomonas floridae sp. nov., a novel pathogenic bacterial species isolated from tomato.</title>
        <authorList>
            <person name="Timilsina S."/>
            <person name="Vallad G.E."/>
            <person name="Jones J.B."/>
        </authorList>
    </citation>
    <scope>NUCLEOTIDE SEQUENCE [LARGE SCALE GENOMIC DNA]</scope>
    <source>
        <strain evidence="3">GEV388</strain>
    </source>
</reference>
<keyword evidence="3" id="KW-1185">Reference proteome</keyword>
<gene>
    <name evidence="2" type="ORF">BZK31_24285</name>
</gene>
<proteinExistence type="predicted"/>
<evidence type="ECO:0000259" key="1">
    <source>
        <dbReference type="PROSITE" id="PS50006"/>
    </source>
</evidence>
<evidence type="ECO:0000313" key="3">
    <source>
        <dbReference type="Proteomes" id="UP000192815"/>
    </source>
</evidence>
<sequence>MELVFEVSNPLELREGCARSWTFGPSGGVAGRSHDCEWCIEDQARHVSRQHVRVSYESDAFYLTDISSNGTLVNGVERIKSGEKRRVRHGDNYLFGRLEVRARLVELQRSQNHRQHQTFSAENQSVDELDPLAALQARGEMHCLIDDLSTSDEGRVRSRGSDVHAHVEREHLLVPELITAPQPDVSGHYPQQPDGRAGLFWQQFGNALNVDLSGVGSSGREALAVDVARLFKQCLEGLEHSSSTRNELKSELQSASRALVSDGESPFETSAIESVIKQLLLRQPTQAAQTIARSFRDSQAHQVALMAGCRAMARSTLEHFSPQRLHWQFEHESRFCFRTSGSRWRAYVQHHRTLSQDDTWSAGLWGRDFADAYDQQIRLINAL</sequence>